<keyword evidence="2" id="KW-1185">Reference proteome</keyword>
<evidence type="ECO:0000313" key="2">
    <source>
        <dbReference type="Proteomes" id="UP000887013"/>
    </source>
</evidence>
<proteinExistence type="predicted"/>
<sequence>MTLAFFFSVHVKMSKRFGGERFLDQSEAIRKPSKELSDEENYISDDESQNEDCFDIKNREFIDIDKHENDE</sequence>
<dbReference type="EMBL" id="BMAW01097518">
    <property type="protein sequence ID" value="GFS79986.1"/>
    <property type="molecule type" value="Genomic_DNA"/>
</dbReference>
<evidence type="ECO:0000313" key="1">
    <source>
        <dbReference type="EMBL" id="GFS79986.1"/>
    </source>
</evidence>
<gene>
    <name evidence="1" type="ORF">NPIL_160451</name>
</gene>
<name>A0A8X6MV94_NEPPI</name>
<reference evidence="1" key="1">
    <citation type="submission" date="2020-08" db="EMBL/GenBank/DDBJ databases">
        <title>Multicomponent nature underlies the extraordinary mechanical properties of spider dragline silk.</title>
        <authorList>
            <person name="Kono N."/>
            <person name="Nakamura H."/>
            <person name="Mori M."/>
            <person name="Yoshida Y."/>
            <person name="Ohtoshi R."/>
            <person name="Malay A.D."/>
            <person name="Moran D.A.P."/>
            <person name="Tomita M."/>
            <person name="Numata K."/>
            <person name="Arakawa K."/>
        </authorList>
    </citation>
    <scope>NUCLEOTIDE SEQUENCE</scope>
</reference>
<comment type="caution">
    <text evidence="1">The sequence shown here is derived from an EMBL/GenBank/DDBJ whole genome shotgun (WGS) entry which is preliminary data.</text>
</comment>
<accession>A0A8X6MV94</accession>
<organism evidence="1 2">
    <name type="scientific">Nephila pilipes</name>
    <name type="common">Giant wood spider</name>
    <name type="synonym">Nephila maculata</name>
    <dbReference type="NCBI Taxonomy" id="299642"/>
    <lineage>
        <taxon>Eukaryota</taxon>
        <taxon>Metazoa</taxon>
        <taxon>Ecdysozoa</taxon>
        <taxon>Arthropoda</taxon>
        <taxon>Chelicerata</taxon>
        <taxon>Arachnida</taxon>
        <taxon>Araneae</taxon>
        <taxon>Araneomorphae</taxon>
        <taxon>Entelegynae</taxon>
        <taxon>Araneoidea</taxon>
        <taxon>Nephilidae</taxon>
        <taxon>Nephila</taxon>
    </lineage>
</organism>
<dbReference type="Proteomes" id="UP000887013">
    <property type="component" value="Unassembled WGS sequence"/>
</dbReference>
<protein>
    <submittedName>
        <fullName evidence="1">Uncharacterized protein</fullName>
    </submittedName>
</protein>
<dbReference type="AlphaFoldDB" id="A0A8X6MV94"/>